<dbReference type="EMBL" id="JBHLUH010000008">
    <property type="protein sequence ID" value="MFC0527341.1"/>
    <property type="molecule type" value="Genomic_DNA"/>
</dbReference>
<dbReference type="Pfam" id="PF02784">
    <property type="entry name" value="Orn_Arg_deC_N"/>
    <property type="match status" value="1"/>
</dbReference>
<reference evidence="8 9" key="1">
    <citation type="submission" date="2024-09" db="EMBL/GenBank/DDBJ databases">
        <authorList>
            <person name="Sun Q."/>
            <person name="Mori K."/>
        </authorList>
    </citation>
    <scope>NUCLEOTIDE SEQUENCE [LARGE SCALE GENOMIC DNA]</scope>
    <source>
        <strain evidence="8 9">TBRC 3947</strain>
    </source>
</reference>
<dbReference type="InterPro" id="IPR009006">
    <property type="entry name" value="Ala_racemase/Decarboxylase_C"/>
</dbReference>
<dbReference type="SUPFAM" id="SSF51419">
    <property type="entry name" value="PLP-binding barrel"/>
    <property type="match status" value="1"/>
</dbReference>
<dbReference type="Gene3D" id="2.40.37.10">
    <property type="entry name" value="Lyase, Ornithine Decarboxylase, Chain A, domain 1"/>
    <property type="match status" value="1"/>
</dbReference>
<dbReference type="InterPro" id="IPR022644">
    <property type="entry name" value="De-COase2_N"/>
</dbReference>
<dbReference type="Gene3D" id="3.20.20.10">
    <property type="entry name" value="Alanine racemase"/>
    <property type="match status" value="1"/>
</dbReference>
<gene>
    <name evidence="8" type="ORF">ACFFIA_06675</name>
</gene>
<keyword evidence="2" id="KW-0210">Decarboxylase</keyword>
<comment type="cofactor">
    <cofactor evidence="1">
        <name>pyridoxal 5'-phosphate</name>
        <dbReference type="ChEBI" id="CHEBI:597326"/>
    </cofactor>
</comment>
<comment type="caution">
    <text evidence="8">The sequence shown here is derived from an EMBL/GenBank/DDBJ whole genome shotgun (WGS) entry which is preliminary data.</text>
</comment>
<evidence type="ECO:0000256" key="2">
    <source>
        <dbReference type="ARBA" id="ARBA00022793"/>
    </source>
</evidence>
<evidence type="ECO:0000256" key="5">
    <source>
        <dbReference type="RuleBase" id="RU003737"/>
    </source>
</evidence>
<evidence type="ECO:0000256" key="1">
    <source>
        <dbReference type="ARBA" id="ARBA00001933"/>
    </source>
</evidence>
<evidence type="ECO:0000259" key="7">
    <source>
        <dbReference type="Pfam" id="PF02784"/>
    </source>
</evidence>
<keyword evidence="9" id="KW-1185">Reference proteome</keyword>
<keyword evidence="3" id="KW-0663">Pyridoxal phosphate</keyword>
<dbReference type="PROSITE" id="PS00878">
    <property type="entry name" value="ODR_DC_2_1"/>
    <property type="match status" value="1"/>
</dbReference>
<organism evidence="8 9">
    <name type="scientific">Phytohabitans kaempferiae</name>
    <dbReference type="NCBI Taxonomy" id="1620943"/>
    <lineage>
        <taxon>Bacteria</taxon>
        <taxon>Bacillati</taxon>
        <taxon>Actinomycetota</taxon>
        <taxon>Actinomycetes</taxon>
        <taxon>Micromonosporales</taxon>
        <taxon>Micromonosporaceae</taxon>
    </lineage>
</organism>
<dbReference type="PANTHER" id="PTHR43727:SF2">
    <property type="entry name" value="GROUP IV DECARBOXYLASE"/>
    <property type="match status" value="1"/>
</dbReference>
<evidence type="ECO:0000313" key="9">
    <source>
        <dbReference type="Proteomes" id="UP001589867"/>
    </source>
</evidence>
<dbReference type="InterPro" id="IPR029066">
    <property type="entry name" value="PLP-binding_barrel"/>
</dbReference>
<dbReference type="Proteomes" id="UP001589867">
    <property type="component" value="Unassembled WGS sequence"/>
</dbReference>
<evidence type="ECO:0000256" key="4">
    <source>
        <dbReference type="ARBA" id="ARBA00023239"/>
    </source>
</evidence>
<comment type="similarity">
    <text evidence="5">Belongs to the Orn/Lys/Arg decarboxylase class-II family.</text>
</comment>
<evidence type="ECO:0000313" key="8">
    <source>
        <dbReference type="EMBL" id="MFC0527341.1"/>
    </source>
</evidence>
<feature type="domain" description="Orn/DAP/Arg decarboxylase 2 C-terminal" evidence="6">
    <location>
        <begin position="16"/>
        <end position="368"/>
    </location>
</feature>
<proteinExistence type="inferred from homology"/>
<feature type="domain" description="Orn/DAP/Arg decarboxylase 2 N-terminal" evidence="7">
    <location>
        <begin position="23"/>
        <end position="275"/>
    </location>
</feature>
<dbReference type="SUPFAM" id="SSF50621">
    <property type="entry name" value="Alanine racemase C-terminal domain-like"/>
    <property type="match status" value="1"/>
</dbReference>
<keyword evidence="4" id="KW-0456">Lyase</keyword>
<dbReference type="InterPro" id="IPR022643">
    <property type="entry name" value="De-COase2_C"/>
</dbReference>
<dbReference type="Pfam" id="PF00278">
    <property type="entry name" value="Orn_DAP_Arg_deC"/>
    <property type="match status" value="1"/>
</dbReference>
<accession>A0ABV6LY55</accession>
<dbReference type="InterPro" id="IPR022653">
    <property type="entry name" value="De-COase2_pyr-phos_BS"/>
</dbReference>
<evidence type="ECO:0000259" key="6">
    <source>
        <dbReference type="Pfam" id="PF00278"/>
    </source>
</evidence>
<name>A0ABV6LY55_9ACTN</name>
<sequence length="413" mass="43514">MNAHHELAGRYGTPLYVYDLDRVAEARRSLFAALPAGFEVFYAVKANPHPEVARALREGEGPSCRAEISSVGELAVAIEAGYAAGECLYTGPGKTDGELDIAIGAGVRLFSVESLTDMRRIGATADRHGAVAQCLLRINSQWVGAPTGIRMMGRPSQFGIDAETLPALMPHLTAVRGARVVGAHFFTMSNAADESSLLAEYEEVIELAAMLTDEIGLPLELLDIGGGFASPYAAPGERATYDKLRIYLEPILDLYLPRWRSGHPRLACESGRYLVGGSGSLTCGVVNIKESRGNRYVILDAGINVIGGLSGLGRLMPMAVELEGLAGHEVTDVANLVGPLCTPGDLLGRGVTVPPLEIGDLITVPNVGAYGVSASLVSFLGRPAPAEVTVRGGDVVSVSRLAYQRGFEPVSGS</sequence>
<dbReference type="RefSeq" id="WP_377247070.1">
    <property type="nucleotide sequence ID" value="NZ_JBHLUH010000008.1"/>
</dbReference>
<evidence type="ECO:0000256" key="3">
    <source>
        <dbReference type="ARBA" id="ARBA00022898"/>
    </source>
</evidence>
<dbReference type="InterPro" id="IPR000183">
    <property type="entry name" value="Orn/DAP/Arg_de-COase"/>
</dbReference>
<dbReference type="PANTHER" id="PTHR43727">
    <property type="entry name" value="DIAMINOPIMELATE DECARBOXYLASE"/>
    <property type="match status" value="1"/>
</dbReference>
<dbReference type="PRINTS" id="PR01179">
    <property type="entry name" value="ODADCRBXLASE"/>
</dbReference>
<protein>
    <submittedName>
        <fullName evidence="8">Type III PLP-dependent enzyme</fullName>
    </submittedName>
</protein>